<protein>
    <recommendedName>
        <fullName evidence="4">Type II secretion system protein GspF domain-containing protein</fullName>
    </recommendedName>
</protein>
<dbReference type="EMBL" id="JBHSQV010000010">
    <property type="protein sequence ID" value="MFC5985183.1"/>
    <property type="molecule type" value="Genomic_DNA"/>
</dbReference>
<keyword evidence="1" id="KW-0812">Transmembrane</keyword>
<evidence type="ECO:0000313" key="3">
    <source>
        <dbReference type="Proteomes" id="UP001596250"/>
    </source>
</evidence>
<gene>
    <name evidence="2" type="ORF">ACFPXP_01690</name>
</gene>
<dbReference type="RefSeq" id="WP_379891773.1">
    <property type="nucleotide sequence ID" value="NZ_CBCSCT010000003.1"/>
</dbReference>
<feature type="transmembrane region" description="Helical" evidence="1">
    <location>
        <begin position="253"/>
        <end position="271"/>
    </location>
</feature>
<dbReference type="Proteomes" id="UP001596250">
    <property type="component" value="Unassembled WGS sequence"/>
</dbReference>
<accession>A0ABW1IJG4</accession>
<sequence length="313" mass="36343">MVILLQAALLLLFLLLAFTAVYSLMLVIYRENKQKSRLRGRRKSQQTLDTAVGRNSKVQQKAVQHISDLLRSVHSSFSVKWFYTLTAVLACLGLSLGILMFQQLKGTLLLTFMLTSLPYLTLRVRLISFQMRRKEEFLPALEVFYQCYVTTMPGNVRNTLHQAVSGGHMTFSMKRMFEQLYRDLMTQNHVDEAFRIFVISLGHTWSKHFAQMLKMSLEEGVDIRDNLKQLITDMRKAEKAALIDRNRLLEIRIASFSPMLFLILFVGINFYLDDQQSYRFYFLDPGGRGMLLDAVWLIFASFVMGIYLSVKRM</sequence>
<reference evidence="3" key="1">
    <citation type="journal article" date="2019" name="Int. J. Syst. Evol. Microbiol.">
        <title>The Global Catalogue of Microorganisms (GCM) 10K type strain sequencing project: providing services to taxonomists for standard genome sequencing and annotation.</title>
        <authorList>
            <consortium name="The Broad Institute Genomics Platform"/>
            <consortium name="The Broad Institute Genome Sequencing Center for Infectious Disease"/>
            <person name="Wu L."/>
            <person name="Ma J."/>
        </authorList>
    </citation>
    <scope>NUCLEOTIDE SEQUENCE [LARGE SCALE GENOMIC DNA]</scope>
    <source>
        <strain evidence="3">CCM 8749</strain>
    </source>
</reference>
<feature type="transmembrane region" description="Helical" evidence="1">
    <location>
        <begin position="291"/>
        <end position="310"/>
    </location>
</feature>
<organism evidence="2 3">
    <name type="scientific">Marinicrinis lubricantis</name>
    <dbReference type="NCBI Taxonomy" id="2086470"/>
    <lineage>
        <taxon>Bacteria</taxon>
        <taxon>Bacillati</taxon>
        <taxon>Bacillota</taxon>
        <taxon>Bacilli</taxon>
        <taxon>Bacillales</taxon>
        <taxon>Paenibacillaceae</taxon>
    </lineage>
</organism>
<name>A0ABW1IJG4_9BACL</name>
<feature type="transmembrane region" description="Helical" evidence="1">
    <location>
        <begin position="81"/>
        <end position="101"/>
    </location>
</feature>
<proteinExistence type="predicted"/>
<keyword evidence="1" id="KW-0472">Membrane</keyword>
<keyword evidence="3" id="KW-1185">Reference proteome</keyword>
<feature type="transmembrane region" description="Helical" evidence="1">
    <location>
        <begin position="6"/>
        <end position="29"/>
    </location>
</feature>
<evidence type="ECO:0000256" key="1">
    <source>
        <dbReference type="SAM" id="Phobius"/>
    </source>
</evidence>
<comment type="caution">
    <text evidence="2">The sequence shown here is derived from an EMBL/GenBank/DDBJ whole genome shotgun (WGS) entry which is preliminary data.</text>
</comment>
<keyword evidence="1" id="KW-1133">Transmembrane helix</keyword>
<evidence type="ECO:0000313" key="2">
    <source>
        <dbReference type="EMBL" id="MFC5985183.1"/>
    </source>
</evidence>
<feature type="transmembrane region" description="Helical" evidence="1">
    <location>
        <begin position="107"/>
        <end position="126"/>
    </location>
</feature>
<evidence type="ECO:0008006" key="4">
    <source>
        <dbReference type="Google" id="ProtNLM"/>
    </source>
</evidence>